<feature type="domain" description="Histidine kinase" evidence="15">
    <location>
        <begin position="208"/>
        <end position="414"/>
    </location>
</feature>
<evidence type="ECO:0000256" key="14">
    <source>
        <dbReference type="SAM" id="Phobius"/>
    </source>
</evidence>
<keyword evidence="7 14" id="KW-0812">Transmembrane</keyword>
<keyword evidence="5" id="KW-0597">Phosphoprotein</keyword>
<dbReference type="RefSeq" id="WP_114744456.1">
    <property type="nucleotide sequence ID" value="NZ_QQAY01000002.1"/>
</dbReference>
<evidence type="ECO:0000313" key="17">
    <source>
        <dbReference type="Proteomes" id="UP000255326"/>
    </source>
</evidence>
<feature type="transmembrane region" description="Helical" evidence="14">
    <location>
        <begin position="161"/>
        <end position="180"/>
    </location>
</feature>
<keyword evidence="12" id="KW-0902">Two-component regulatory system</keyword>
<dbReference type="PROSITE" id="PS50109">
    <property type="entry name" value="HIS_KIN"/>
    <property type="match status" value="1"/>
</dbReference>
<dbReference type="GO" id="GO:0005524">
    <property type="term" value="F:ATP binding"/>
    <property type="evidence" value="ECO:0007669"/>
    <property type="project" value="UniProtKB-KW"/>
</dbReference>
<protein>
    <recommendedName>
        <fullName evidence="3">histidine kinase</fullName>
        <ecNumber evidence="3">2.7.13.3</ecNumber>
    </recommendedName>
</protein>
<evidence type="ECO:0000256" key="8">
    <source>
        <dbReference type="ARBA" id="ARBA00022741"/>
    </source>
</evidence>
<keyword evidence="6" id="KW-0808">Transferase</keyword>
<dbReference type="SMART" id="SM00388">
    <property type="entry name" value="HisKA"/>
    <property type="match status" value="1"/>
</dbReference>
<feature type="transmembrane region" description="Helical" evidence="14">
    <location>
        <begin position="132"/>
        <end position="154"/>
    </location>
</feature>
<dbReference type="SUPFAM" id="SSF47384">
    <property type="entry name" value="Homodimeric domain of signal transducing histidine kinase"/>
    <property type="match status" value="1"/>
</dbReference>
<comment type="subcellular location">
    <subcellularLocation>
        <location evidence="2">Cell membrane</location>
        <topology evidence="2">Multi-pass membrane protein</topology>
    </subcellularLocation>
</comment>
<evidence type="ECO:0000256" key="11">
    <source>
        <dbReference type="ARBA" id="ARBA00022989"/>
    </source>
</evidence>
<dbReference type="Gene3D" id="3.30.565.10">
    <property type="entry name" value="Histidine kinase-like ATPase, C-terminal domain"/>
    <property type="match status" value="1"/>
</dbReference>
<keyword evidence="11 14" id="KW-1133">Transmembrane helix</keyword>
<dbReference type="GO" id="GO:0005886">
    <property type="term" value="C:plasma membrane"/>
    <property type="evidence" value="ECO:0007669"/>
    <property type="project" value="UniProtKB-SubCell"/>
</dbReference>
<keyword evidence="10" id="KW-0067">ATP-binding</keyword>
<gene>
    <name evidence="16" type="ORF">DFR59_102250</name>
</gene>
<dbReference type="Proteomes" id="UP000255326">
    <property type="component" value="Unassembled WGS sequence"/>
</dbReference>
<evidence type="ECO:0000256" key="1">
    <source>
        <dbReference type="ARBA" id="ARBA00000085"/>
    </source>
</evidence>
<dbReference type="OrthoDB" id="9815750at2"/>
<dbReference type="CDD" id="cd00082">
    <property type="entry name" value="HisKA"/>
    <property type="match status" value="1"/>
</dbReference>
<dbReference type="SMART" id="SM00387">
    <property type="entry name" value="HATPase_c"/>
    <property type="match status" value="1"/>
</dbReference>
<evidence type="ECO:0000256" key="10">
    <source>
        <dbReference type="ARBA" id="ARBA00022840"/>
    </source>
</evidence>
<dbReference type="Pfam" id="PF00512">
    <property type="entry name" value="HisKA"/>
    <property type="match status" value="1"/>
</dbReference>
<evidence type="ECO:0000256" key="12">
    <source>
        <dbReference type="ARBA" id="ARBA00023012"/>
    </source>
</evidence>
<dbReference type="InterPro" id="IPR003661">
    <property type="entry name" value="HisK_dim/P_dom"/>
</dbReference>
<dbReference type="PANTHER" id="PTHR43065">
    <property type="entry name" value="SENSOR HISTIDINE KINASE"/>
    <property type="match status" value="1"/>
</dbReference>
<dbReference type="GO" id="GO:0000155">
    <property type="term" value="F:phosphorelay sensor kinase activity"/>
    <property type="evidence" value="ECO:0007669"/>
    <property type="project" value="InterPro"/>
</dbReference>
<feature type="transmembrane region" description="Helical" evidence="14">
    <location>
        <begin position="68"/>
        <end position="93"/>
    </location>
</feature>
<organism evidence="16 17">
    <name type="scientific">Falsibacillus pallidus</name>
    <dbReference type="NCBI Taxonomy" id="493781"/>
    <lineage>
        <taxon>Bacteria</taxon>
        <taxon>Bacillati</taxon>
        <taxon>Bacillota</taxon>
        <taxon>Bacilli</taxon>
        <taxon>Bacillales</taxon>
        <taxon>Bacillaceae</taxon>
        <taxon>Falsibacillus</taxon>
    </lineage>
</organism>
<accession>A0A370GQN0</accession>
<dbReference type="PRINTS" id="PR00344">
    <property type="entry name" value="BCTRLSENSOR"/>
</dbReference>
<dbReference type="InterPro" id="IPR004358">
    <property type="entry name" value="Sig_transdc_His_kin-like_C"/>
</dbReference>
<comment type="caution">
    <text evidence="16">The sequence shown here is derived from an EMBL/GenBank/DDBJ whole genome shotgun (WGS) entry which is preliminary data.</text>
</comment>
<sequence length="414" mass="47197">MDFNFPSIVNQLLIVLFPMLIYHLFFHEKSIDRKRIKSKLTFILLVMIVLTMTFPIEIEKGYLYDFRVIPYFIAFFYCGRMPGMLIFMTMLAYRFFLGGTGFYVILLSYSLSTALLWFISVKYEGFTLRAKVMLVSLCYWIKTIMMSSTLLLIGRTEQIHFMILFYLTSWISLIIVVFIIENVNQQNAINEEMQHAEKLNIISQLAASVAHEVRNPMTSVNGFLQLMKDDDNLKDSQRHYISIALNELNHAQSIINDYLSLAKPSSEGLSTINVSEEVEKTIELMKSYSNIQNIHIETEIEDDLYMKGNKGEVKQILVNIMKNGIEAMDNGGTLKVQVFNKHGAAMIEISDSGKGMTHTQLKKLGVPFYTTKEKGTGVGMTITFQLVHAMKGKIDVESEPGKGTSIRIKFPLAA</sequence>
<keyword evidence="4" id="KW-1003">Cell membrane</keyword>
<feature type="transmembrane region" description="Helical" evidence="14">
    <location>
        <begin position="6"/>
        <end position="26"/>
    </location>
</feature>
<dbReference type="InterPro" id="IPR011620">
    <property type="entry name" value="Sig_transdc_His_kinase_LytS_TM"/>
</dbReference>
<evidence type="ECO:0000256" key="4">
    <source>
        <dbReference type="ARBA" id="ARBA00022475"/>
    </source>
</evidence>
<dbReference type="Pfam" id="PF07694">
    <property type="entry name" value="5TM-5TMR_LYT"/>
    <property type="match status" value="1"/>
</dbReference>
<evidence type="ECO:0000259" key="15">
    <source>
        <dbReference type="PROSITE" id="PS50109"/>
    </source>
</evidence>
<reference evidence="16 17" key="1">
    <citation type="submission" date="2018-07" db="EMBL/GenBank/DDBJ databases">
        <title>Genomic Encyclopedia of Type Strains, Phase IV (KMG-IV): sequencing the most valuable type-strain genomes for metagenomic binning, comparative biology and taxonomic classification.</title>
        <authorList>
            <person name="Goeker M."/>
        </authorList>
    </citation>
    <scope>NUCLEOTIDE SEQUENCE [LARGE SCALE GENOMIC DNA]</scope>
    <source>
        <strain evidence="16 17">DSM 25281</strain>
    </source>
</reference>
<feature type="transmembrane region" description="Helical" evidence="14">
    <location>
        <begin position="38"/>
        <end position="56"/>
    </location>
</feature>
<evidence type="ECO:0000256" key="13">
    <source>
        <dbReference type="ARBA" id="ARBA00023136"/>
    </source>
</evidence>
<dbReference type="Pfam" id="PF02518">
    <property type="entry name" value="HATPase_c"/>
    <property type="match status" value="1"/>
</dbReference>
<dbReference type="SUPFAM" id="SSF55874">
    <property type="entry name" value="ATPase domain of HSP90 chaperone/DNA topoisomerase II/histidine kinase"/>
    <property type="match status" value="1"/>
</dbReference>
<evidence type="ECO:0000256" key="6">
    <source>
        <dbReference type="ARBA" id="ARBA00022679"/>
    </source>
</evidence>
<dbReference type="InterPro" id="IPR003594">
    <property type="entry name" value="HATPase_dom"/>
</dbReference>
<evidence type="ECO:0000256" key="2">
    <source>
        <dbReference type="ARBA" id="ARBA00004651"/>
    </source>
</evidence>
<keyword evidence="8" id="KW-0547">Nucleotide-binding</keyword>
<dbReference type="InterPro" id="IPR005467">
    <property type="entry name" value="His_kinase_dom"/>
</dbReference>
<dbReference type="AlphaFoldDB" id="A0A370GQN0"/>
<evidence type="ECO:0000313" key="16">
    <source>
        <dbReference type="EMBL" id="RDI45620.1"/>
    </source>
</evidence>
<keyword evidence="13 14" id="KW-0472">Membrane</keyword>
<evidence type="ECO:0000256" key="3">
    <source>
        <dbReference type="ARBA" id="ARBA00012438"/>
    </source>
</evidence>
<dbReference type="GO" id="GO:0071555">
    <property type="term" value="P:cell wall organization"/>
    <property type="evidence" value="ECO:0007669"/>
    <property type="project" value="InterPro"/>
</dbReference>
<dbReference type="EMBL" id="QQAY01000002">
    <property type="protein sequence ID" value="RDI45620.1"/>
    <property type="molecule type" value="Genomic_DNA"/>
</dbReference>
<evidence type="ECO:0000256" key="9">
    <source>
        <dbReference type="ARBA" id="ARBA00022777"/>
    </source>
</evidence>
<keyword evidence="9 16" id="KW-0418">Kinase</keyword>
<comment type="catalytic activity">
    <reaction evidence="1">
        <text>ATP + protein L-histidine = ADP + protein N-phospho-L-histidine.</text>
        <dbReference type="EC" id="2.7.13.3"/>
    </reaction>
</comment>
<dbReference type="InterPro" id="IPR036097">
    <property type="entry name" value="HisK_dim/P_sf"/>
</dbReference>
<dbReference type="InterPro" id="IPR036890">
    <property type="entry name" value="HATPase_C_sf"/>
</dbReference>
<name>A0A370GQN0_9BACI</name>
<feature type="transmembrane region" description="Helical" evidence="14">
    <location>
        <begin position="100"/>
        <end position="120"/>
    </location>
</feature>
<keyword evidence="17" id="KW-1185">Reference proteome</keyword>
<evidence type="ECO:0000256" key="5">
    <source>
        <dbReference type="ARBA" id="ARBA00022553"/>
    </source>
</evidence>
<dbReference type="Gene3D" id="1.10.287.130">
    <property type="match status" value="1"/>
</dbReference>
<dbReference type="EC" id="2.7.13.3" evidence="3"/>
<dbReference type="PANTHER" id="PTHR43065:SF46">
    <property type="entry name" value="C4-DICARBOXYLATE TRANSPORT SENSOR PROTEIN DCTB"/>
    <property type="match status" value="1"/>
</dbReference>
<evidence type="ECO:0000256" key="7">
    <source>
        <dbReference type="ARBA" id="ARBA00022692"/>
    </source>
</evidence>
<proteinExistence type="predicted"/>